<reference evidence="3 4" key="1">
    <citation type="submission" date="2018-06" db="EMBL/GenBank/DDBJ databases">
        <authorList>
            <consortium name="IHU Genomes"/>
        </authorList>
    </citation>
    <scope>NUCLEOTIDE SEQUENCE [LARGE SCALE GENOMIC DNA]</scope>
    <source>
        <strain evidence="3 4">NEC25</strain>
    </source>
</reference>
<dbReference type="Proteomes" id="UP000789738">
    <property type="component" value="Unassembled WGS sequence"/>
</dbReference>
<sequence>MNKAILQARKAHKKAIEMFYEHTCTIRGYGKYKDPITKETKVGLNPSPKYENQPCKVSKSSLGKNNQTDTTNNKDYEIKLFISPEIEIHQGDEIETNVFGAITKYIAGEPFPIYSSHQEVILENKDKKA</sequence>
<evidence type="ECO:0000313" key="4">
    <source>
        <dbReference type="Proteomes" id="UP000431451"/>
    </source>
</evidence>
<dbReference type="AlphaFoldDB" id="A0A650MK67"/>
<dbReference type="InterPro" id="IPR038667">
    <property type="entry name" value="XkdH-like_sf"/>
</dbReference>
<name>A0A650MK67_9CLOT</name>
<dbReference type="Gene3D" id="2.40.10.370">
    <property type="entry name" value="Protein of unknown function DUF3599"/>
    <property type="match status" value="1"/>
</dbReference>
<gene>
    <name evidence="2" type="ORF">CNEO_40814</name>
    <name evidence="3" type="ORF">CNEONATNEC25_03047</name>
</gene>
<evidence type="ECO:0000313" key="2">
    <source>
        <dbReference type="EMBL" id="CAG9703806.1"/>
    </source>
</evidence>
<evidence type="ECO:0000256" key="1">
    <source>
        <dbReference type="SAM" id="MobiDB-lite"/>
    </source>
</evidence>
<proteinExistence type="predicted"/>
<dbReference type="EMBL" id="UWJD01000002">
    <property type="protein sequence ID" value="VCT85446.1"/>
    <property type="molecule type" value="Genomic_DNA"/>
</dbReference>
<accession>A0A650MK67</accession>
<evidence type="ECO:0000313" key="3">
    <source>
        <dbReference type="EMBL" id="VCT85446.1"/>
    </source>
</evidence>
<protein>
    <submittedName>
        <fullName evidence="3">Uncharacterized protein</fullName>
    </submittedName>
</protein>
<dbReference type="Proteomes" id="UP000431451">
    <property type="component" value="Unassembled WGS sequence"/>
</dbReference>
<dbReference type="RefSeq" id="WP_159116700.1">
    <property type="nucleotide sequence ID" value="NZ_CAKJVE010000004.1"/>
</dbReference>
<dbReference type="EMBL" id="CAKJVE010000004">
    <property type="protein sequence ID" value="CAG9703806.1"/>
    <property type="molecule type" value="Genomic_DNA"/>
</dbReference>
<reference evidence="2" key="2">
    <citation type="submission" date="2021-10" db="EMBL/GenBank/DDBJ databases">
        <authorList>
            <person name="Mesa V."/>
        </authorList>
    </citation>
    <scope>NUCLEOTIDE SEQUENCE</scope>
    <source>
        <strain evidence="2">CC3_PB</strain>
    </source>
</reference>
<feature type="region of interest" description="Disordered" evidence="1">
    <location>
        <begin position="43"/>
        <end position="71"/>
    </location>
</feature>
<organism evidence="3 4">
    <name type="scientific">Clostridium neonatale</name>
    <dbReference type="NCBI Taxonomy" id="137838"/>
    <lineage>
        <taxon>Bacteria</taxon>
        <taxon>Bacillati</taxon>
        <taxon>Bacillota</taxon>
        <taxon>Clostridia</taxon>
        <taxon>Eubacteriales</taxon>
        <taxon>Clostridiaceae</taxon>
        <taxon>Clostridium</taxon>
    </lineage>
</organism>